<evidence type="ECO:0000256" key="2">
    <source>
        <dbReference type="ARBA" id="ARBA00022723"/>
    </source>
</evidence>
<dbReference type="PANTHER" id="PTHR47338">
    <property type="entry name" value="ZN(II)2CYS6 TRANSCRIPTION FACTOR (EUROFUNG)-RELATED"/>
    <property type="match status" value="1"/>
</dbReference>
<evidence type="ECO:0000256" key="5">
    <source>
        <dbReference type="ARBA" id="ARBA00023242"/>
    </source>
</evidence>
<keyword evidence="2" id="KW-0479">Metal-binding</keyword>
<dbReference type="AlphaFoldDB" id="A0A0C3PZP7"/>
<feature type="region of interest" description="Disordered" evidence="6">
    <location>
        <begin position="244"/>
        <end position="453"/>
    </location>
</feature>
<evidence type="ECO:0000256" key="6">
    <source>
        <dbReference type="SAM" id="MobiDB-lite"/>
    </source>
</evidence>
<dbReference type="GO" id="GO:0005634">
    <property type="term" value="C:nucleus"/>
    <property type="evidence" value="ECO:0007669"/>
    <property type="project" value="UniProtKB-SubCell"/>
</dbReference>
<dbReference type="GO" id="GO:0000981">
    <property type="term" value="F:DNA-binding transcription factor activity, RNA polymerase II-specific"/>
    <property type="evidence" value="ECO:0007669"/>
    <property type="project" value="InterPro"/>
</dbReference>
<accession>A0A0C3PZP7</accession>
<keyword evidence="5" id="KW-0539">Nucleus</keyword>
<feature type="compositionally biased region" description="Polar residues" evidence="6">
    <location>
        <begin position="264"/>
        <end position="280"/>
    </location>
</feature>
<keyword evidence="4" id="KW-0804">Transcription</keyword>
<dbReference type="CDD" id="cd12148">
    <property type="entry name" value="fungal_TF_MHR"/>
    <property type="match status" value="1"/>
</dbReference>
<feature type="compositionally biased region" description="Polar residues" evidence="6">
    <location>
        <begin position="417"/>
        <end position="437"/>
    </location>
</feature>
<dbReference type="InterPro" id="IPR050815">
    <property type="entry name" value="TF_fung"/>
</dbReference>
<reference evidence="7 8" key="1">
    <citation type="submission" date="2014-04" db="EMBL/GenBank/DDBJ databases">
        <authorList>
            <consortium name="DOE Joint Genome Institute"/>
            <person name="Kuo A."/>
            <person name="Girlanda M."/>
            <person name="Perotto S."/>
            <person name="Kohler A."/>
            <person name="Nagy L.G."/>
            <person name="Floudas D."/>
            <person name="Copeland A."/>
            <person name="Barry K.W."/>
            <person name="Cichocki N."/>
            <person name="Veneault-Fourrey C."/>
            <person name="LaButti K."/>
            <person name="Lindquist E.A."/>
            <person name="Lipzen A."/>
            <person name="Lundell T."/>
            <person name="Morin E."/>
            <person name="Murat C."/>
            <person name="Sun H."/>
            <person name="Tunlid A."/>
            <person name="Henrissat B."/>
            <person name="Grigoriev I.V."/>
            <person name="Hibbett D.S."/>
            <person name="Martin F."/>
            <person name="Nordberg H.P."/>
            <person name="Cantor M.N."/>
            <person name="Hua S.X."/>
        </authorList>
    </citation>
    <scope>NUCLEOTIDE SEQUENCE [LARGE SCALE GENOMIC DNA]</scope>
    <source>
        <strain evidence="7 8">MUT 4182</strain>
    </source>
</reference>
<dbReference type="Proteomes" id="UP000054248">
    <property type="component" value="Unassembled WGS sequence"/>
</dbReference>
<gene>
    <name evidence="7" type="ORF">M407DRAFT_35038</name>
</gene>
<evidence type="ECO:0000313" key="8">
    <source>
        <dbReference type="Proteomes" id="UP000054248"/>
    </source>
</evidence>
<dbReference type="STRING" id="1051891.A0A0C3PZP7"/>
<feature type="compositionally biased region" description="Low complexity" evidence="6">
    <location>
        <begin position="342"/>
        <end position="352"/>
    </location>
</feature>
<dbReference type="EMBL" id="KN824126">
    <property type="protein sequence ID" value="KIO15396.1"/>
    <property type="molecule type" value="Genomic_DNA"/>
</dbReference>
<name>A0A0C3PZP7_9AGAM</name>
<dbReference type="OrthoDB" id="2123952at2759"/>
<keyword evidence="8" id="KW-1185">Reference proteome</keyword>
<dbReference type="GO" id="GO:0046872">
    <property type="term" value="F:metal ion binding"/>
    <property type="evidence" value="ECO:0007669"/>
    <property type="project" value="UniProtKB-KW"/>
</dbReference>
<evidence type="ECO:0000256" key="1">
    <source>
        <dbReference type="ARBA" id="ARBA00004123"/>
    </source>
</evidence>
<keyword evidence="3" id="KW-0805">Transcription regulation</keyword>
<evidence type="ECO:0000256" key="4">
    <source>
        <dbReference type="ARBA" id="ARBA00023163"/>
    </source>
</evidence>
<reference evidence="8" key="2">
    <citation type="submission" date="2015-01" db="EMBL/GenBank/DDBJ databases">
        <title>Evolutionary Origins and Diversification of the Mycorrhizal Mutualists.</title>
        <authorList>
            <consortium name="DOE Joint Genome Institute"/>
            <consortium name="Mycorrhizal Genomics Consortium"/>
            <person name="Kohler A."/>
            <person name="Kuo A."/>
            <person name="Nagy L.G."/>
            <person name="Floudas D."/>
            <person name="Copeland A."/>
            <person name="Barry K.W."/>
            <person name="Cichocki N."/>
            <person name="Veneault-Fourrey C."/>
            <person name="LaButti K."/>
            <person name="Lindquist E.A."/>
            <person name="Lipzen A."/>
            <person name="Lundell T."/>
            <person name="Morin E."/>
            <person name="Murat C."/>
            <person name="Riley R."/>
            <person name="Ohm R."/>
            <person name="Sun H."/>
            <person name="Tunlid A."/>
            <person name="Henrissat B."/>
            <person name="Grigoriev I.V."/>
            <person name="Hibbett D.S."/>
            <person name="Martin F."/>
        </authorList>
    </citation>
    <scope>NUCLEOTIDE SEQUENCE [LARGE SCALE GENOMIC DNA]</scope>
    <source>
        <strain evidence="8">MUT 4182</strain>
    </source>
</reference>
<comment type="subcellular location">
    <subcellularLocation>
        <location evidence="1">Nucleus</location>
    </subcellularLocation>
</comment>
<proteinExistence type="predicted"/>
<evidence type="ECO:0000313" key="7">
    <source>
        <dbReference type="EMBL" id="KIO15396.1"/>
    </source>
</evidence>
<feature type="compositionally biased region" description="Basic and acidic residues" evidence="6">
    <location>
        <begin position="378"/>
        <end position="388"/>
    </location>
</feature>
<dbReference type="PANTHER" id="PTHR47338:SF5">
    <property type="entry name" value="ZN(II)2CYS6 TRANSCRIPTION FACTOR (EUROFUNG)"/>
    <property type="match status" value="1"/>
</dbReference>
<organism evidence="7 8">
    <name type="scientific">Tulasnella calospora MUT 4182</name>
    <dbReference type="NCBI Taxonomy" id="1051891"/>
    <lineage>
        <taxon>Eukaryota</taxon>
        <taxon>Fungi</taxon>
        <taxon>Dikarya</taxon>
        <taxon>Basidiomycota</taxon>
        <taxon>Agaricomycotina</taxon>
        <taxon>Agaricomycetes</taxon>
        <taxon>Cantharellales</taxon>
        <taxon>Tulasnellaceae</taxon>
        <taxon>Tulasnella</taxon>
    </lineage>
</organism>
<sequence length="453" mass="49472">MFFDLSASLIAPDNPVSEFGFLIRIVAVYTRISDNIFAYKHAEEDNPQAKPNVLDVIRDGENALKTWESSLPENLAFNERNLQHHLGTLDAGASISGWSYCYMHIIAECCVLALQEAAELDTTRSASRSKSPAQTREHALENLKTVLQALGERARKSIMMGCILEAATRHTLIATRGRPDPVLTGYCSDYEAVWGINYGQLTSLEFRKQWIPDWPQDRLTASRKSVASSSSSHERDWMFQGRTLIPNRVGGAPTTTVAEGDAATSYSPRTSTEAYWSSSAKDPAEPTWGPGEGRERPAWWRGPPRSPSPTSSSQASFRGVPTPLSANYSSASPRERQVQDFSSSSQPAAGSSNLMRSRTYPTAPGHEHKHSVGSSREGTVRDYEDRETIQLPPLPPKYASADGDSGYIPRAKPGGTSLPSLQSVGLLNSLPQDSQPRQLPPPSALGRDEGTPS</sequence>
<evidence type="ECO:0000256" key="3">
    <source>
        <dbReference type="ARBA" id="ARBA00023015"/>
    </source>
</evidence>
<protein>
    <submittedName>
        <fullName evidence="7">Uncharacterized protein</fullName>
    </submittedName>
</protein>
<dbReference type="HOGENOM" id="CLU_604369_0_0_1"/>